<name>A0A154M709_9PSEU</name>
<reference evidence="1 3" key="1">
    <citation type="submission" date="2015-12" db="EMBL/GenBank/DDBJ databases">
        <title>Amycolatopsis regifaucium genome sequencing and assembly.</title>
        <authorList>
            <person name="Mayilraj S."/>
        </authorList>
    </citation>
    <scope>NUCLEOTIDE SEQUENCE [LARGE SCALE GENOMIC DNA]</scope>
    <source>
        <strain evidence="1 3">GY080</strain>
    </source>
</reference>
<evidence type="ECO:0000313" key="4">
    <source>
        <dbReference type="Proteomes" id="UP000186883"/>
    </source>
</evidence>
<comment type="caution">
    <text evidence="1">The sequence shown here is derived from an EMBL/GenBank/DDBJ whole genome shotgun (WGS) entry which is preliminary data.</text>
</comment>
<evidence type="ECO:0000313" key="1">
    <source>
        <dbReference type="EMBL" id="KZB79639.1"/>
    </source>
</evidence>
<dbReference type="EMBL" id="LQCI01000051">
    <property type="protein sequence ID" value="KZB79639.1"/>
    <property type="molecule type" value="Genomic_DNA"/>
</dbReference>
<dbReference type="Proteomes" id="UP000076321">
    <property type="component" value="Unassembled WGS sequence"/>
</dbReference>
<dbReference type="RefSeq" id="WP_061988163.1">
    <property type="nucleotide sequence ID" value="NZ_FOPQ01000012.1"/>
</dbReference>
<organism evidence="1 3">
    <name type="scientific">Amycolatopsis regifaucium</name>
    <dbReference type="NCBI Taxonomy" id="546365"/>
    <lineage>
        <taxon>Bacteria</taxon>
        <taxon>Bacillati</taxon>
        <taxon>Actinomycetota</taxon>
        <taxon>Actinomycetes</taxon>
        <taxon>Pseudonocardiales</taxon>
        <taxon>Pseudonocardiaceae</taxon>
        <taxon>Amycolatopsis</taxon>
    </lineage>
</organism>
<dbReference type="EMBL" id="LOBU02000006">
    <property type="protein sequence ID" value="OKA10044.1"/>
    <property type="molecule type" value="Genomic_DNA"/>
</dbReference>
<sequence length="79" mass="8518">MSADNPDITDPADVAMLAFDASDGVVQGDLTWESHVVVGEEGEIFVDVYPDRNPMGETGHPGFRYQVVHVGAPPEPLRP</sequence>
<dbReference type="OrthoDB" id="3698193at2"/>
<gene>
    <name evidence="2" type="ORF">ATP06_0206830</name>
    <name evidence="1" type="ORF">AVL48_14585</name>
</gene>
<proteinExistence type="predicted"/>
<reference evidence="2 4" key="2">
    <citation type="submission" date="2016-11" db="EMBL/GenBank/DDBJ databases">
        <title>Genome sequencing of Amycolatopsis regifaucium.</title>
        <authorList>
            <person name="Mayilraj S."/>
            <person name="Kaur N."/>
        </authorList>
    </citation>
    <scope>NUCLEOTIDE SEQUENCE [LARGE SCALE GENOMIC DNA]</scope>
    <source>
        <strain evidence="2 4">GY080</strain>
    </source>
</reference>
<evidence type="ECO:0000313" key="3">
    <source>
        <dbReference type="Proteomes" id="UP000076321"/>
    </source>
</evidence>
<keyword evidence="4" id="KW-1185">Reference proteome</keyword>
<evidence type="ECO:0000313" key="2">
    <source>
        <dbReference type="EMBL" id="OKA10044.1"/>
    </source>
</evidence>
<dbReference type="AlphaFoldDB" id="A0A154M709"/>
<accession>A0A154M709</accession>
<protein>
    <submittedName>
        <fullName evidence="1">Uncharacterized protein</fullName>
    </submittedName>
</protein>
<dbReference type="Proteomes" id="UP000186883">
    <property type="component" value="Unassembled WGS sequence"/>
</dbReference>